<dbReference type="InterPro" id="IPR019833">
    <property type="entry name" value="Mn/Fe_SOD_BS"/>
</dbReference>
<feature type="domain" description="Manganese/iron superoxide dismutase N-terminal" evidence="6">
    <location>
        <begin position="45"/>
        <end position="127"/>
    </location>
</feature>
<reference evidence="8 9" key="1">
    <citation type="submission" date="2024-06" db="EMBL/GenBank/DDBJ databases">
        <title>Chitinophaga defluvii sp. nov., isolated from municipal sewage.</title>
        <authorList>
            <person name="Zhang L."/>
        </authorList>
    </citation>
    <scope>NUCLEOTIDE SEQUENCE [LARGE SCALE GENOMIC DNA]</scope>
    <source>
        <strain evidence="8 9">H8</strain>
    </source>
</reference>
<dbReference type="InterPro" id="IPR036314">
    <property type="entry name" value="SOD_C_sf"/>
</dbReference>
<keyword evidence="9" id="KW-1185">Reference proteome</keyword>
<dbReference type="InterPro" id="IPR036324">
    <property type="entry name" value="Mn/Fe_SOD_N_sf"/>
</dbReference>
<comment type="function">
    <text evidence="5">Destroys radicals which are normally produced within the cells and which are toxic to biological systems.</text>
</comment>
<dbReference type="SUPFAM" id="SSF46609">
    <property type="entry name" value="Fe,Mn superoxide dismutase (SOD), N-terminal domain"/>
    <property type="match status" value="1"/>
</dbReference>
<feature type="domain" description="Manganese/iron superoxide dismutase C-terminal" evidence="7">
    <location>
        <begin position="134"/>
        <end position="239"/>
    </location>
</feature>
<dbReference type="InterPro" id="IPR001189">
    <property type="entry name" value="Mn/Fe_SOD"/>
</dbReference>
<dbReference type="PROSITE" id="PS00088">
    <property type="entry name" value="SOD_MN"/>
    <property type="match status" value="1"/>
</dbReference>
<dbReference type="Proteomes" id="UP001549749">
    <property type="component" value="Unassembled WGS sequence"/>
</dbReference>
<evidence type="ECO:0000256" key="3">
    <source>
        <dbReference type="ARBA" id="ARBA00022723"/>
    </source>
</evidence>
<dbReference type="EMBL" id="JBEXAC010000002">
    <property type="protein sequence ID" value="MET6998499.1"/>
    <property type="molecule type" value="Genomic_DNA"/>
</dbReference>
<dbReference type="PIRSF" id="PIRSF000349">
    <property type="entry name" value="SODismutase"/>
    <property type="match status" value="1"/>
</dbReference>
<evidence type="ECO:0000313" key="9">
    <source>
        <dbReference type="Proteomes" id="UP001549749"/>
    </source>
</evidence>
<dbReference type="RefSeq" id="WP_354661143.1">
    <property type="nucleotide sequence ID" value="NZ_JBEXAC010000002.1"/>
</dbReference>
<gene>
    <name evidence="8" type="ORF">ABR189_14030</name>
</gene>
<dbReference type="Gene3D" id="1.10.287.990">
    <property type="entry name" value="Fe,Mn superoxide dismutase (SOD) domain"/>
    <property type="match status" value="1"/>
</dbReference>
<protein>
    <recommendedName>
        <fullName evidence="2 5">Superoxide dismutase</fullName>
        <ecNumber evidence="2 5">1.15.1.1</ecNumber>
    </recommendedName>
</protein>
<dbReference type="EC" id="1.15.1.1" evidence="2 5"/>
<comment type="catalytic activity">
    <reaction evidence="5">
        <text>2 superoxide + 2 H(+) = H2O2 + O2</text>
        <dbReference type="Rhea" id="RHEA:20696"/>
        <dbReference type="ChEBI" id="CHEBI:15378"/>
        <dbReference type="ChEBI" id="CHEBI:15379"/>
        <dbReference type="ChEBI" id="CHEBI:16240"/>
        <dbReference type="ChEBI" id="CHEBI:18421"/>
        <dbReference type="EC" id="1.15.1.1"/>
    </reaction>
</comment>
<evidence type="ECO:0000256" key="4">
    <source>
        <dbReference type="ARBA" id="ARBA00023002"/>
    </source>
</evidence>
<evidence type="ECO:0000259" key="7">
    <source>
        <dbReference type="Pfam" id="PF02777"/>
    </source>
</evidence>
<evidence type="ECO:0000313" key="8">
    <source>
        <dbReference type="EMBL" id="MET6998499.1"/>
    </source>
</evidence>
<dbReference type="PANTHER" id="PTHR43595:SF2">
    <property type="entry name" value="SMALL RIBOSOMAL SUBUNIT PROTEIN MS42"/>
    <property type="match status" value="1"/>
</dbReference>
<dbReference type="SUPFAM" id="SSF54719">
    <property type="entry name" value="Fe,Mn superoxide dismutase (SOD), C-terminal domain"/>
    <property type="match status" value="1"/>
</dbReference>
<comment type="similarity">
    <text evidence="1 5">Belongs to the iron/manganese superoxide dismutase family.</text>
</comment>
<comment type="caution">
    <text evidence="8">The sequence shown here is derived from an EMBL/GenBank/DDBJ whole genome shotgun (WGS) entry which is preliminary data.</text>
</comment>
<evidence type="ECO:0000256" key="1">
    <source>
        <dbReference type="ARBA" id="ARBA00008714"/>
    </source>
</evidence>
<evidence type="ECO:0000256" key="5">
    <source>
        <dbReference type="RuleBase" id="RU000414"/>
    </source>
</evidence>
<evidence type="ECO:0000259" key="6">
    <source>
        <dbReference type="Pfam" id="PF00081"/>
    </source>
</evidence>
<dbReference type="Pfam" id="PF00081">
    <property type="entry name" value="Sod_Fe_N"/>
    <property type="match status" value="1"/>
</dbReference>
<keyword evidence="3 5" id="KW-0479">Metal-binding</keyword>
<organism evidence="8 9">
    <name type="scientific">Chitinophaga defluvii</name>
    <dbReference type="NCBI Taxonomy" id="3163343"/>
    <lineage>
        <taxon>Bacteria</taxon>
        <taxon>Pseudomonadati</taxon>
        <taxon>Bacteroidota</taxon>
        <taxon>Chitinophagia</taxon>
        <taxon>Chitinophagales</taxon>
        <taxon>Chitinophagaceae</taxon>
        <taxon>Chitinophaga</taxon>
    </lineage>
</organism>
<keyword evidence="4 5" id="KW-0560">Oxidoreductase</keyword>
<dbReference type="Gene3D" id="3.55.40.20">
    <property type="entry name" value="Iron/manganese superoxide dismutase, C-terminal domain"/>
    <property type="match status" value="1"/>
</dbReference>
<dbReference type="GO" id="GO:0004784">
    <property type="term" value="F:superoxide dismutase activity"/>
    <property type="evidence" value="ECO:0007669"/>
    <property type="project" value="UniProtKB-EC"/>
</dbReference>
<evidence type="ECO:0000256" key="2">
    <source>
        <dbReference type="ARBA" id="ARBA00012682"/>
    </source>
</evidence>
<dbReference type="Pfam" id="PF02777">
    <property type="entry name" value="Sod_Fe_C"/>
    <property type="match status" value="1"/>
</dbReference>
<dbReference type="InterPro" id="IPR019831">
    <property type="entry name" value="Mn/Fe_SOD_N"/>
</dbReference>
<accession>A0ABV2T664</accession>
<name>A0ABV2T664_9BACT</name>
<dbReference type="PANTHER" id="PTHR43595">
    <property type="entry name" value="37S RIBOSOMAL PROTEIN S26, MITOCHONDRIAL"/>
    <property type="match status" value="1"/>
</dbReference>
<dbReference type="PRINTS" id="PR01703">
    <property type="entry name" value="MNSODISMTASE"/>
</dbReference>
<dbReference type="InterPro" id="IPR019832">
    <property type="entry name" value="Mn/Fe_SOD_C"/>
</dbReference>
<proteinExistence type="inferred from homology"/>
<sequence length="245" mass="27024">MDKREFIKLASLAGVAALANPGAILASPAKGASKTAFPAGPKAPFELPALPFAADALEPNIDKMTMEIHHDKHHGAYVKNLNEALKSSPLASFTLEEILAKVTEKDKAIRNNGGGHYNHSLFWTLLSPQKTTPSDKITGAVNKAFGSWDTFQQKFNDAAKGVFGSGWAWLIVTPDKKLAVISTPNQDNPLMHKIVKERGTPILALDVWEHAYYLKYQNKRPDYIAAFWNVVNWNEVEKRYVAAIS</sequence>